<evidence type="ECO:0000256" key="6">
    <source>
        <dbReference type="ARBA" id="ARBA00023136"/>
    </source>
</evidence>
<keyword evidence="5 8" id="KW-1133">Transmembrane helix</keyword>
<sequence>MLSFRSSSFHLGSRPRAALKLKISERWREFIVGNWHLGFTAFGGPPVHFQIFHTRFVDKLKWIDEQMYQELFALCQALPGPASTKMLFCINSIHGGIPSGLLAFCIWSFPGALGMYGLSVGVANIGERMPSPVYALLSGLNAATVGIIALAAVQLSEKAITDQMTRVLVFVGGAVGMLYSALWFFPVLMVAGGITAVVWDYRWIHKLARSFKRPRRPAGAESSAEIEISGPQADDAADKADTGASSSGLVAAESGLRRRDQDVILPVSNQDVSTSPSPPPTAAPAPAPSEKTLITWRMGVLVIAGFFATFITVIALRGTLLTPPRGYSLFANLYLAGTIIFGGGPVVIPLLREYIVNEGWVSSRDFLLGLALIQAFPGPNFNFAVYLGSLAVTNSALPKEAGALIAFLGIFAPGLILAAGIMGLWKVMRKRRWVISLLRGVNASATGLVFTAVYRLFQTGAIDKDHSTGTALGVDPFWVAVTATSFVGGRWFGLEPFFAILLGGALGMIWAAVAGVPSAEISSRAQQSRHSDCAPTNNSGQDDPENLAGDTVP</sequence>
<dbReference type="InterPro" id="IPR003370">
    <property type="entry name" value="Chromate_transpt"/>
</dbReference>
<evidence type="ECO:0000256" key="3">
    <source>
        <dbReference type="ARBA" id="ARBA00022475"/>
    </source>
</evidence>
<feature type="transmembrane region" description="Helical" evidence="8">
    <location>
        <begin position="101"/>
        <end position="122"/>
    </location>
</feature>
<keyword evidence="3" id="KW-1003">Cell membrane</keyword>
<feature type="transmembrane region" description="Helical" evidence="8">
    <location>
        <begin position="401"/>
        <end position="425"/>
    </location>
</feature>
<evidence type="ECO:0000256" key="5">
    <source>
        <dbReference type="ARBA" id="ARBA00022989"/>
    </source>
</evidence>
<evidence type="ECO:0008006" key="11">
    <source>
        <dbReference type="Google" id="ProtNLM"/>
    </source>
</evidence>
<evidence type="ECO:0000313" key="9">
    <source>
        <dbReference type="EMBL" id="KAJ6261003.1"/>
    </source>
</evidence>
<feature type="transmembrane region" description="Helical" evidence="8">
    <location>
        <begin position="497"/>
        <end position="519"/>
    </location>
</feature>
<dbReference type="GO" id="GO:0015109">
    <property type="term" value="F:chromate transmembrane transporter activity"/>
    <property type="evidence" value="ECO:0007669"/>
    <property type="project" value="InterPro"/>
</dbReference>
<proteinExistence type="inferred from homology"/>
<comment type="subcellular location">
    <subcellularLocation>
        <location evidence="1">Cell membrane</location>
        <topology evidence="1">Multi-pass membrane protein</topology>
    </subcellularLocation>
</comment>
<evidence type="ECO:0000256" key="4">
    <source>
        <dbReference type="ARBA" id="ARBA00022692"/>
    </source>
</evidence>
<comment type="caution">
    <text evidence="9">The sequence shown here is derived from an EMBL/GenBank/DDBJ whole genome shotgun (WGS) entry which is preliminary data.</text>
</comment>
<dbReference type="Pfam" id="PF02417">
    <property type="entry name" value="Chromate_transp"/>
    <property type="match status" value="2"/>
</dbReference>
<dbReference type="GO" id="GO:0005886">
    <property type="term" value="C:plasma membrane"/>
    <property type="evidence" value="ECO:0007669"/>
    <property type="project" value="UniProtKB-SubCell"/>
</dbReference>
<feature type="transmembrane region" description="Helical" evidence="8">
    <location>
        <begin position="134"/>
        <end position="155"/>
    </location>
</feature>
<reference evidence="9" key="1">
    <citation type="submission" date="2023-01" db="EMBL/GenBank/DDBJ databases">
        <title>The chitinases involved in constricting ring structure development in the nematode-trapping fungus Drechslerella dactyloides.</title>
        <authorList>
            <person name="Wang R."/>
            <person name="Zhang L."/>
            <person name="Tang P."/>
            <person name="Li S."/>
            <person name="Liang L."/>
        </authorList>
    </citation>
    <scope>NUCLEOTIDE SEQUENCE</scope>
    <source>
        <strain evidence="9">YMF1.00031</strain>
    </source>
</reference>
<feature type="compositionally biased region" description="Polar residues" evidence="7">
    <location>
        <begin position="523"/>
        <end position="541"/>
    </location>
</feature>
<keyword evidence="10" id="KW-1185">Reference proteome</keyword>
<evidence type="ECO:0000256" key="7">
    <source>
        <dbReference type="SAM" id="MobiDB-lite"/>
    </source>
</evidence>
<evidence type="ECO:0000256" key="2">
    <source>
        <dbReference type="ARBA" id="ARBA00005262"/>
    </source>
</evidence>
<feature type="transmembrane region" description="Helical" evidence="8">
    <location>
        <begin position="333"/>
        <end position="354"/>
    </location>
</feature>
<gene>
    <name evidence="9" type="ORF">Dda_3668</name>
</gene>
<dbReference type="Proteomes" id="UP001221413">
    <property type="component" value="Unassembled WGS sequence"/>
</dbReference>
<feature type="region of interest" description="Disordered" evidence="7">
    <location>
        <begin position="523"/>
        <end position="553"/>
    </location>
</feature>
<name>A0AAD6IYD4_DREDA</name>
<keyword evidence="4 8" id="KW-0812">Transmembrane</keyword>
<dbReference type="EMBL" id="JAQGDS010000004">
    <property type="protein sequence ID" value="KAJ6261003.1"/>
    <property type="molecule type" value="Genomic_DNA"/>
</dbReference>
<keyword evidence="6 8" id="KW-0472">Membrane</keyword>
<evidence type="ECO:0000313" key="10">
    <source>
        <dbReference type="Proteomes" id="UP001221413"/>
    </source>
</evidence>
<accession>A0AAD6IYD4</accession>
<feature type="compositionally biased region" description="Pro residues" evidence="7">
    <location>
        <begin position="276"/>
        <end position="287"/>
    </location>
</feature>
<comment type="similarity">
    <text evidence="2">Belongs to the chromate ion transporter (CHR) (TC 2.A.51) family.</text>
</comment>
<protein>
    <recommendedName>
        <fullName evidence="11">Chromate transporter</fullName>
    </recommendedName>
</protein>
<feature type="region of interest" description="Disordered" evidence="7">
    <location>
        <begin position="218"/>
        <end position="243"/>
    </location>
</feature>
<dbReference type="AlphaFoldDB" id="A0AAD6IYD4"/>
<feature type="transmembrane region" description="Helical" evidence="8">
    <location>
        <begin position="300"/>
        <end position="321"/>
    </location>
</feature>
<evidence type="ECO:0000256" key="1">
    <source>
        <dbReference type="ARBA" id="ARBA00004651"/>
    </source>
</evidence>
<feature type="transmembrane region" description="Helical" evidence="8">
    <location>
        <begin position="437"/>
        <end position="457"/>
    </location>
</feature>
<feature type="region of interest" description="Disordered" evidence="7">
    <location>
        <begin position="268"/>
        <end position="288"/>
    </location>
</feature>
<organism evidence="9 10">
    <name type="scientific">Drechslerella dactyloides</name>
    <name type="common">Nematode-trapping fungus</name>
    <name type="synonym">Arthrobotrys dactyloides</name>
    <dbReference type="NCBI Taxonomy" id="74499"/>
    <lineage>
        <taxon>Eukaryota</taxon>
        <taxon>Fungi</taxon>
        <taxon>Dikarya</taxon>
        <taxon>Ascomycota</taxon>
        <taxon>Pezizomycotina</taxon>
        <taxon>Orbiliomycetes</taxon>
        <taxon>Orbiliales</taxon>
        <taxon>Orbiliaceae</taxon>
        <taxon>Drechslerella</taxon>
    </lineage>
</organism>
<evidence type="ECO:0000256" key="8">
    <source>
        <dbReference type="SAM" id="Phobius"/>
    </source>
</evidence>
<dbReference type="PANTHER" id="PTHR33567">
    <property type="entry name" value="CHROMATE ION TRANSPORTER (EUROFUNG)"/>
    <property type="match status" value="1"/>
</dbReference>
<feature type="transmembrane region" description="Helical" evidence="8">
    <location>
        <begin position="167"/>
        <end position="199"/>
    </location>
</feature>
<feature type="transmembrane region" description="Helical" evidence="8">
    <location>
        <begin position="366"/>
        <end position="389"/>
    </location>
</feature>
<dbReference type="PANTHER" id="PTHR33567:SF3">
    <property type="entry name" value="CHROMATE ION TRANSPORTER (EUROFUNG)"/>
    <property type="match status" value="1"/>
</dbReference>